<dbReference type="AlphaFoldDB" id="A0A4Z1PND5"/>
<name>A0A4Z1PND5_9PEZI</name>
<reference evidence="1 2" key="1">
    <citation type="submission" date="2019-04" db="EMBL/GenBank/DDBJ databases">
        <title>High contiguity whole genome sequence and gene annotation resource for two Venturia nashicola isolates.</title>
        <authorList>
            <person name="Prokchorchik M."/>
            <person name="Won K."/>
            <person name="Lee Y."/>
            <person name="Choi E.D."/>
            <person name="Segonzac C."/>
            <person name="Sohn K.H."/>
        </authorList>
    </citation>
    <scope>NUCLEOTIDE SEQUENCE [LARGE SCALE GENOMIC DNA]</scope>
    <source>
        <strain evidence="1 2">PRI2</strain>
    </source>
</reference>
<protein>
    <submittedName>
        <fullName evidence="1">Uncharacterized protein</fullName>
    </submittedName>
</protein>
<organism evidence="1 2">
    <name type="scientific">Venturia nashicola</name>
    <dbReference type="NCBI Taxonomy" id="86259"/>
    <lineage>
        <taxon>Eukaryota</taxon>
        <taxon>Fungi</taxon>
        <taxon>Dikarya</taxon>
        <taxon>Ascomycota</taxon>
        <taxon>Pezizomycotina</taxon>
        <taxon>Dothideomycetes</taxon>
        <taxon>Pleosporomycetidae</taxon>
        <taxon>Venturiales</taxon>
        <taxon>Venturiaceae</taxon>
        <taxon>Venturia</taxon>
    </lineage>
</organism>
<dbReference type="Proteomes" id="UP000298493">
    <property type="component" value="Unassembled WGS sequence"/>
</dbReference>
<sequence>MLRSKMICEKPVLWLRQQHTSAQDLVDAEIDTHGRIHFAGTSAAAWKIGDAYCKVKSYIPGMEYEADSINFVCSKVPTIPLPEVIHTWVDEELCRAFLILSQVKGKTLAECWHSLSSEQRTIIARTIASFCTLLAQNSESSLQSVAGRRISM</sequence>
<keyword evidence="2" id="KW-1185">Reference proteome</keyword>
<proteinExistence type="predicted"/>
<comment type="caution">
    <text evidence="1">The sequence shown here is derived from an EMBL/GenBank/DDBJ whole genome shotgun (WGS) entry which is preliminary data.</text>
</comment>
<gene>
    <name evidence="1" type="ORF">E6O75_ATG02527</name>
</gene>
<dbReference type="EMBL" id="SNSC02000005">
    <property type="protein sequence ID" value="TID24162.1"/>
    <property type="molecule type" value="Genomic_DNA"/>
</dbReference>
<evidence type="ECO:0000313" key="2">
    <source>
        <dbReference type="Proteomes" id="UP000298493"/>
    </source>
</evidence>
<accession>A0A4Z1PND5</accession>
<evidence type="ECO:0000313" key="1">
    <source>
        <dbReference type="EMBL" id="TID24162.1"/>
    </source>
</evidence>